<feature type="compositionally biased region" description="Gly residues" evidence="1">
    <location>
        <begin position="25"/>
        <end position="44"/>
    </location>
</feature>
<evidence type="ECO:0000256" key="1">
    <source>
        <dbReference type="SAM" id="MobiDB-lite"/>
    </source>
</evidence>
<name>A0A158QXM4_NIPBR</name>
<feature type="region of interest" description="Disordered" evidence="1">
    <location>
        <begin position="154"/>
        <end position="195"/>
    </location>
</feature>
<evidence type="ECO:0000256" key="2">
    <source>
        <dbReference type="SAM" id="SignalP"/>
    </source>
</evidence>
<dbReference type="EMBL" id="UYSL01019856">
    <property type="protein sequence ID" value="VDL70661.1"/>
    <property type="molecule type" value="Genomic_DNA"/>
</dbReference>
<evidence type="ECO:0000313" key="3">
    <source>
        <dbReference type="EMBL" id="VDL70661.1"/>
    </source>
</evidence>
<feature type="chain" id="PRO_5043135638" evidence="2">
    <location>
        <begin position="20"/>
        <end position="195"/>
    </location>
</feature>
<dbReference type="WBParaSite" id="NBR_0000707201-mRNA-1">
    <property type="protein sequence ID" value="NBR_0000707201-mRNA-1"/>
    <property type="gene ID" value="NBR_0000707201"/>
</dbReference>
<evidence type="ECO:0000313" key="4">
    <source>
        <dbReference type="Proteomes" id="UP000271162"/>
    </source>
</evidence>
<dbReference type="AlphaFoldDB" id="A0A158QXM4"/>
<feature type="region of interest" description="Disordered" evidence="1">
    <location>
        <begin position="19"/>
        <end position="59"/>
    </location>
</feature>
<gene>
    <name evidence="3" type="ORF">NBR_LOCUS7073</name>
</gene>
<keyword evidence="4" id="KW-1185">Reference proteome</keyword>
<reference evidence="3 4" key="2">
    <citation type="submission" date="2018-11" db="EMBL/GenBank/DDBJ databases">
        <authorList>
            <consortium name="Pathogen Informatics"/>
        </authorList>
    </citation>
    <scope>NUCLEOTIDE SEQUENCE [LARGE SCALE GENOMIC DNA]</scope>
</reference>
<accession>A0A158QXM4</accession>
<feature type="compositionally biased region" description="Low complexity" evidence="1">
    <location>
        <begin position="176"/>
        <end position="185"/>
    </location>
</feature>
<evidence type="ECO:0000313" key="5">
    <source>
        <dbReference type="WBParaSite" id="NBR_0000707201-mRNA-1"/>
    </source>
</evidence>
<sequence>MLPIVVLLLLVATSTSVNAQDAGMPEGGSGMEGSGCEGSGGEGSGCEASGEASGTPGGAVPPPIQLHSICFPSWSFSCSWLPRPRSTLRTLVCPKEDPEWKEAAARAPVAKEAAVRPPAKPAVLRVSTALNMLPIVVLLLLVATSATVNAQDAAMPEGGSGMEGSGCEGSGGEGSGCEASGEASGAPGGAMPPPM</sequence>
<protein>
    <submittedName>
        <fullName evidence="3 5">Uncharacterized protein</fullName>
    </submittedName>
</protein>
<feature type="signal peptide" evidence="2">
    <location>
        <begin position="1"/>
        <end position="19"/>
    </location>
</feature>
<keyword evidence="2" id="KW-0732">Signal</keyword>
<proteinExistence type="predicted"/>
<feature type="compositionally biased region" description="Gly residues" evidence="1">
    <location>
        <begin position="158"/>
        <end position="175"/>
    </location>
</feature>
<feature type="compositionally biased region" description="Low complexity" evidence="1">
    <location>
        <begin position="45"/>
        <end position="54"/>
    </location>
</feature>
<dbReference type="Proteomes" id="UP000271162">
    <property type="component" value="Unassembled WGS sequence"/>
</dbReference>
<reference evidence="5" key="1">
    <citation type="submission" date="2016-04" db="UniProtKB">
        <authorList>
            <consortium name="WormBaseParasite"/>
        </authorList>
    </citation>
    <scope>IDENTIFICATION</scope>
</reference>
<organism evidence="5">
    <name type="scientific">Nippostrongylus brasiliensis</name>
    <name type="common">Rat hookworm</name>
    <dbReference type="NCBI Taxonomy" id="27835"/>
    <lineage>
        <taxon>Eukaryota</taxon>
        <taxon>Metazoa</taxon>
        <taxon>Ecdysozoa</taxon>
        <taxon>Nematoda</taxon>
        <taxon>Chromadorea</taxon>
        <taxon>Rhabditida</taxon>
        <taxon>Rhabditina</taxon>
        <taxon>Rhabditomorpha</taxon>
        <taxon>Strongyloidea</taxon>
        <taxon>Heligmosomidae</taxon>
        <taxon>Nippostrongylus</taxon>
    </lineage>
</organism>